<dbReference type="InterPro" id="IPR025317">
    <property type="entry name" value="DUF4222"/>
</dbReference>
<gene>
    <name evidence="1" type="ORF">I6M80_11755</name>
</gene>
<dbReference type="Pfam" id="PF13973">
    <property type="entry name" value="DUF4222"/>
    <property type="match status" value="1"/>
</dbReference>
<protein>
    <submittedName>
        <fullName evidence="1">DUF4222 domain-containing protein</fullName>
    </submittedName>
</protein>
<evidence type="ECO:0000313" key="1">
    <source>
        <dbReference type="EMBL" id="MBJ8390921.1"/>
    </source>
</evidence>
<comment type="caution">
    <text evidence="1">The sequence shown here is derived from an EMBL/GenBank/DDBJ whole genome shotgun (WGS) entry which is preliminary data.</text>
</comment>
<accession>A0ABS1A552</accession>
<organism evidence="1 2">
    <name type="scientific">Citrobacter cronae</name>
    <dbReference type="NCBI Taxonomy" id="1748967"/>
    <lineage>
        <taxon>Bacteria</taxon>
        <taxon>Pseudomonadati</taxon>
        <taxon>Pseudomonadota</taxon>
        <taxon>Gammaproteobacteria</taxon>
        <taxon>Enterobacterales</taxon>
        <taxon>Enterobacteriaceae</taxon>
        <taxon>Citrobacter</taxon>
        <taxon>Citrobacter freundii complex</taxon>
    </lineage>
</organism>
<reference evidence="1 2" key="1">
    <citation type="submission" date="2020-11" db="EMBL/GenBank/DDBJ databases">
        <title>Enhanced detection system for hospital associated transmission using whole genome sequencing surveillance.</title>
        <authorList>
            <person name="Harrison L.H."/>
            <person name="Van Tyne D."/>
            <person name="Marsh J.W."/>
            <person name="Griffith M.P."/>
            <person name="Snyder D.J."/>
            <person name="Cooper V.S."/>
            <person name="Mustapha M."/>
        </authorList>
    </citation>
    <scope>NUCLEOTIDE SEQUENCE [LARGE SCALE GENOMIC DNA]</scope>
    <source>
        <strain evidence="1 2">CB00171</strain>
    </source>
</reference>
<dbReference type="EMBL" id="JADWNA010000006">
    <property type="protein sequence ID" value="MBJ8390921.1"/>
    <property type="molecule type" value="Genomic_DNA"/>
</dbReference>
<dbReference type="RefSeq" id="WP_110498307.1">
    <property type="nucleotide sequence ID" value="NZ_JADWNA010000006.1"/>
</dbReference>
<proteinExistence type="predicted"/>
<keyword evidence="2" id="KW-1185">Reference proteome</keyword>
<sequence>MKNAMKHKVLAETVERSDELIPGMKYRNERGRMVTVMRVSHLRVMYRYEGYQDVNSTSTRKICHRNC</sequence>
<evidence type="ECO:0000313" key="2">
    <source>
        <dbReference type="Proteomes" id="UP001318920"/>
    </source>
</evidence>
<dbReference type="Proteomes" id="UP001318920">
    <property type="component" value="Unassembled WGS sequence"/>
</dbReference>
<name>A0ABS1A552_9ENTR</name>